<dbReference type="Proteomes" id="UP000275078">
    <property type="component" value="Unassembled WGS sequence"/>
</dbReference>
<evidence type="ECO:0000256" key="5">
    <source>
        <dbReference type="SAM" id="MobiDB-lite"/>
    </source>
</evidence>
<dbReference type="GO" id="GO:0006367">
    <property type="term" value="P:transcription initiation at RNA polymerase II promoter"/>
    <property type="evidence" value="ECO:0007669"/>
    <property type="project" value="InterPro"/>
</dbReference>
<reference evidence="6 7" key="1">
    <citation type="journal article" date="2018" name="Nat. Ecol. Evol.">
        <title>Pezizomycetes genomes reveal the molecular basis of ectomycorrhizal truffle lifestyle.</title>
        <authorList>
            <person name="Murat C."/>
            <person name="Payen T."/>
            <person name="Noel B."/>
            <person name="Kuo A."/>
            <person name="Morin E."/>
            <person name="Chen J."/>
            <person name="Kohler A."/>
            <person name="Krizsan K."/>
            <person name="Balestrini R."/>
            <person name="Da Silva C."/>
            <person name="Montanini B."/>
            <person name="Hainaut M."/>
            <person name="Levati E."/>
            <person name="Barry K.W."/>
            <person name="Belfiori B."/>
            <person name="Cichocki N."/>
            <person name="Clum A."/>
            <person name="Dockter R.B."/>
            <person name="Fauchery L."/>
            <person name="Guy J."/>
            <person name="Iotti M."/>
            <person name="Le Tacon F."/>
            <person name="Lindquist E.A."/>
            <person name="Lipzen A."/>
            <person name="Malagnac F."/>
            <person name="Mello A."/>
            <person name="Molinier V."/>
            <person name="Miyauchi S."/>
            <person name="Poulain J."/>
            <person name="Riccioni C."/>
            <person name="Rubini A."/>
            <person name="Sitrit Y."/>
            <person name="Splivallo R."/>
            <person name="Traeger S."/>
            <person name="Wang M."/>
            <person name="Zifcakova L."/>
            <person name="Wipf D."/>
            <person name="Zambonelli A."/>
            <person name="Paolocci F."/>
            <person name="Nowrousian M."/>
            <person name="Ottonello S."/>
            <person name="Baldrian P."/>
            <person name="Spatafora J.W."/>
            <person name="Henrissat B."/>
            <person name="Nagy L.G."/>
            <person name="Aury J.M."/>
            <person name="Wincker P."/>
            <person name="Grigoriev I.V."/>
            <person name="Bonfante P."/>
            <person name="Martin F.M."/>
        </authorList>
    </citation>
    <scope>NUCLEOTIDE SEQUENCE [LARGE SCALE GENOMIC DNA]</scope>
    <source>
        <strain evidence="6 7">RN42</strain>
    </source>
</reference>
<gene>
    <name evidence="6" type="ORF">BJ508DRAFT_410320</name>
</gene>
<dbReference type="OrthoDB" id="6275927at2759"/>
<dbReference type="EMBL" id="ML119646">
    <property type="protein sequence ID" value="RPA87557.1"/>
    <property type="molecule type" value="Genomic_DNA"/>
</dbReference>
<evidence type="ECO:0000256" key="4">
    <source>
        <dbReference type="ARBA" id="ARBA00023242"/>
    </source>
</evidence>
<evidence type="ECO:0000313" key="7">
    <source>
        <dbReference type="Proteomes" id="UP000275078"/>
    </source>
</evidence>
<dbReference type="GO" id="GO:0005672">
    <property type="term" value="C:transcription factor TFIIA complex"/>
    <property type="evidence" value="ECO:0007669"/>
    <property type="project" value="InterPro"/>
</dbReference>
<evidence type="ECO:0000313" key="6">
    <source>
        <dbReference type="EMBL" id="RPA87557.1"/>
    </source>
</evidence>
<keyword evidence="7" id="KW-1185">Reference proteome</keyword>
<feature type="region of interest" description="Disordered" evidence="5">
    <location>
        <begin position="164"/>
        <end position="231"/>
    </location>
</feature>
<dbReference type="InterPro" id="IPR009088">
    <property type="entry name" value="TFIIA_b-brl"/>
</dbReference>
<dbReference type="CDD" id="cd07976">
    <property type="entry name" value="TFIIA_alpha_beta_like"/>
    <property type="match status" value="1"/>
</dbReference>
<dbReference type="AlphaFoldDB" id="A0A3N4IQ55"/>
<name>A0A3N4IQ55_ASCIM</name>
<evidence type="ECO:0000256" key="1">
    <source>
        <dbReference type="ARBA" id="ARBA00004123"/>
    </source>
</evidence>
<accession>A0A3N4IQ55</accession>
<evidence type="ECO:0000256" key="2">
    <source>
        <dbReference type="ARBA" id="ARBA00010059"/>
    </source>
</evidence>
<dbReference type="InterPro" id="IPR004855">
    <property type="entry name" value="TFIIA_asu/bsu"/>
</dbReference>
<comment type="similarity">
    <text evidence="2">Belongs to the TFIIA subunit 1 family.</text>
</comment>
<sequence length="321" mass="34746">MSSEAVTALYTDIINSVITMSEMDFEDSGLSKGDAQALRSEWQSKLSGFNVGVFPWEKNFREQLIKQEASALCRSAPPNASVLDRAYNQILQDNGGRVPSKPTFFVKKEAREEGPFGGLAQTPPADEREQLVARIAIENIQRVNPHAVIPLAMLKAAGLIGNASSASRHNSSMESTPQPIVAASQSESTPTTGSGLLSPSPSVRTLQTANSTTGSPPPSSQGSEAQGPRSISREAADKLLHEQAGINDEGRDDLDDPALDDNEGSEVEDDDGEVGFEDLMVCEYEKVQRSKVKWKAVFRGGVMNINGRDYVFRKATAEMDW</sequence>
<evidence type="ECO:0000256" key="3">
    <source>
        <dbReference type="ARBA" id="ARBA00023163"/>
    </source>
</evidence>
<dbReference type="Gene3D" id="2.30.18.10">
    <property type="entry name" value="Transcription factor IIA (TFIIA), beta-barrel domain"/>
    <property type="match status" value="1"/>
</dbReference>
<dbReference type="SUPFAM" id="SSF47396">
    <property type="entry name" value="Transcription factor IIA (TFIIA), alpha-helical domain"/>
    <property type="match status" value="1"/>
</dbReference>
<dbReference type="PANTHER" id="PTHR12694:SF8">
    <property type="entry name" value="TRANSCRIPTION INITIATION FACTOR IIA SUBUNIT 1"/>
    <property type="match status" value="1"/>
</dbReference>
<keyword evidence="4" id="KW-0539">Nucleus</keyword>
<proteinExistence type="inferred from homology"/>
<dbReference type="Gene3D" id="1.10.287.100">
    <property type="match status" value="1"/>
</dbReference>
<protein>
    <submittedName>
        <fullName evidence="6">TFIIA-domain-containing protein</fullName>
    </submittedName>
</protein>
<dbReference type="Pfam" id="PF03153">
    <property type="entry name" value="TFIIA"/>
    <property type="match status" value="1"/>
</dbReference>
<feature type="compositionally biased region" description="Polar residues" evidence="5">
    <location>
        <begin position="164"/>
        <end position="210"/>
    </location>
</feature>
<feature type="region of interest" description="Disordered" evidence="5">
    <location>
        <begin position="243"/>
        <end position="274"/>
    </location>
</feature>
<organism evidence="6 7">
    <name type="scientific">Ascobolus immersus RN42</name>
    <dbReference type="NCBI Taxonomy" id="1160509"/>
    <lineage>
        <taxon>Eukaryota</taxon>
        <taxon>Fungi</taxon>
        <taxon>Dikarya</taxon>
        <taxon>Ascomycota</taxon>
        <taxon>Pezizomycotina</taxon>
        <taxon>Pezizomycetes</taxon>
        <taxon>Pezizales</taxon>
        <taxon>Ascobolaceae</taxon>
        <taxon>Ascobolus</taxon>
    </lineage>
</organism>
<comment type="subcellular location">
    <subcellularLocation>
        <location evidence="1">Nucleus</location>
    </subcellularLocation>
</comment>
<keyword evidence="3" id="KW-0804">Transcription</keyword>
<dbReference type="SMART" id="SM01371">
    <property type="entry name" value="TFIIA"/>
    <property type="match status" value="1"/>
</dbReference>
<feature type="compositionally biased region" description="Acidic residues" evidence="5">
    <location>
        <begin position="250"/>
        <end position="274"/>
    </location>
</feature>
<dbReference type="PANTHER" id="PTHR12694">
    <property type="entry name" value="TRANSCRIPTION INITIATION FACTOR IIA SUBUNIT 1"/>
    <property type="match status" value="1"/>
</dbReference>
<dbReference type="SUPFAM" id="SSF50784">
    <property type="entry name" value="Transcription factor IIA (TFIIA), beta-barrel domain"/>
    <property type="match status" value="1"/>
</dbReference>
<dbReference type="STRING" id="1160509.A0A3N4IQ55"/>